<dbReference type="GO" id="GO:0009307">
    <property type="term" value="P:DNA restriction-modification system"/>
    <property type="evidence" value="ECO:0007669"/>
    <property type="project" value="UniProtKB-KW"/>
</dbReference>
<dbReference type="InterPro" id="IPR044946">
    <property type="entry name" value="Restrct_endonuc_typeI_TRD_sf"/>
</dbReference>
<dbReference type="RefSeq" id="WP_144841942.1">
    <property type="nucleotide sequence ID" value="NZ_JASOLY010000003.1"/>
</dbReference>
<dbReference type="PANTHER" id="PTHR30408:SF12">
    <property type="entry name" value="TYPE I RESTRICTION ENZYME MJAVIII SPECIFICITY SUBUNIT"/>
    <property type="match status" value="1"/>
</dbReference>
<dbReference type="SUPFAM" id="SSF116734">
    <property type="entry name" value="DNA methylase specificity domain"/>
    <property type="match status" value="1"/>
</dbReference>
<keyword evidence="5" id="KW-0255">Endonuclease</keyword>
<keyword evidence="2" id="KW-0680">Restriction system</keyword>
<protein>
    <submittedName>
        <fullName evidence="5">Restriction endonuclease subunit S</fullName>
        <ecNumber evidence="5">3.1.21.-</ecNumber>
    </submittedName>
</protein>
<dbReference type="GO" id="GO:0016787">
    <property type="term" value="F:hydrolase activity"/>
    <property type="evidence" value="ECO:0007669"/>
    <property type="project" value="UniProtKB-KW"/>
</dbReference>
<keyword evidence="5" id="KW-0378">Hydrolase</keyword>
<comment type="similarity">
    <text evidence="1">Belongs to the type-I restriction system S methylase family.</text>
</comment>
<keyword evidence="5" id="KW-0540">Nuclease</keyword>
<keyword evidence="3" id="KW-0238">DNA-binding</keyword>
<dbReference type="GO" id="GO:0003677">
    <property type="term" value="F:DNA binding"/>
    <property type="evidence" value="ECO:0007669"/>
    <property type="project" value="UniProtKB-KW"/>
</dbReference>
<reference evidence="5" key="1">
    <citation type="submission" date="2023-05" db="EMBL/GenBank/DDBJ databases">
        <title>Cataloging the Phylogenetic Diversity of Human Bladder Bacteria.</title>
        <authorList>
            <person name="Du J."/>
        </authorList>
    </citation>
    <scope>NUCLEOTIDE SEQUENCE</scope>
    <source>
        <strain evidence="5">UMB6975B</strain>
    </source>
</reference>
<dbReference type="Pfam" id="PF01420">
    <property type="entry name" value="Methylase_S"/>
    <property type="match status" value="1"/>
</dbReference>
<dbReference type="InterPro" id="IPR052021">
    <property type="entry name" value="Type-I_RS_S_subunit"/>
</dbReference>
<evidence type="ECO:0000259" key="4">
    <source>
        <dbReference type="Pfam" id="PF01420"/>
    </source>
</evidence>
<dbReference type="GO" id="GO:0004519">
    <property type="term" value="F:endonuclease activity"/>
    <property type="evidence" value="ECO:0007669"/>
    <property type="project" value="UniProtKB-KW"/>
</dbReference>
<dbReference type="AlphaFoldDB" id="A0AAW6XR03"/>
<evidence type="ECO:0000256" key="2">
    <source>
        <dbReference type="ARBA" id="ARBA00022747"/>
    </source>
</evidence>
<evidence type="ECO:0000313" key="6">
    <source>
        <dbReference type="Proteomes" id="UP001232113"/>
    </source>
</evidence>
<feature type="domain" description="Type I restriction modification DNA specificity" evidence="4">
    <location>
        <begin position="24"/>
        <end position="167"/>
    </location>
</feature>
<dbReference type="Gene3D" id="3.90.220.20">
    <property type="entry name" value="DNA methylase specificity domains"/>
    <property type="match status" value="1"/>
</dbReference>
<dbReference type="Proteomes" id="UP001232113">
    <property type="component" value="Unassembled WGS sequence"/>
</dbReference>
<evidence type="ECO:0000256" key="1">
    <source>
        <dbReference type="ARBA" id="ARBA00010923"/>
    </source>
</evidence>
<evidence type="ECO:0000313" key="5">
    <source>
        <dbReference type="EMBL" id="MDK6867908.1"/>
    </source>
</evidence>
<evidence type="ECO:0000256" key="3">
    <source>
        <dbReference type="ARBA" id="ARBA00023125"/>
    </source>
</evidence>
<proteinExistence type="inferred from homology"/>
<accession>A0AAW6XR03</accession>
<sequence length="169" mass="19682">MKVKLRDCAQLIKTRVGMEKATYNNYVSTNNMLPNRGGIKFEDSNLPKSKTVNYYQKGDILISNIRPYFKKIWLADRDGTRSGDVLCFRSDDPKLLGKYLYCTLQSDHFFNYVVSTSKGTKMPRGDKEAILDYEFDLPTEKEQYKKYNPIIRIEEKIELNNQINDNLAV</sequence>
<dbReference type="InterPro" id="IPR000055">
    <property type="entry name" value="Restrct_endonuc_typeI_TRD"/>
</dbReference>
<organism evidence="5 6">
    <name type="scientific">Lactobacillus paragasseri</name>
    <dbReference type="NCBI Taxonomy" id="2107999"/>
    <lineage>
        <taxon>Bacteria</taxon>
        <taxon>Bacillati</taxon>
        <taxon>Bacillota</taxon>
        <taxon>Bacilli</taxon>
        <taxon>Lactobacillales</taxon>
        <taxon>Lactobacillaceae</taxon>
        <taxon>Lactobacillus</taxon>
    </lineage>
</organism>
<name>A0AAW6XR03_9LACO</name>
<dbReference type="EC" id="3.1.21.-" evidence="5"/>
<dbReference type="PANTHER" id="PTHR30408">
    <property type="entry name" value="TYPE-1 RESTRICTION ENZYME ECOKI SPECIFICITY PROTEIN"/>
    <property type="match status" value="1"/>
</dbReference>
<comment type="caution">
    <text evidence="5">The sequence shown here is derived from an EMBL/GenBank/DDBJ whole genome shotgun (WGS) entry which is preliminary data.</text>
</comment>
<gene>
    <name evidence="5" type="ORF">QP354_02285</name>
</gene>
<dbReference type="EMBL" id="JASOLY010000003">
    <property type="protein sequence ID" value="MDK6867908.1"/>
    <property type="molecule type" value="Genomic_DNA"/>
</dbReference>